<feature type="domain" description="YdbS-like PH" evidence="2">
    <location>
        <begin position="91"/>
        <end position="166"/>
    </location>
</feature>
<keyword evidence="1" id="KW-0472">Membrane</keyword>
<sequence length="186" mass="21279">MISVPYDLSEDPSSKIIRLSRRKVIKKTLRANVILLFVVVVAVLTYLLYPTLMRETLRPIVEIEDIVLLFIVIAVVLVSLVINILYHYLYYKTYYYNIKDDVLVIRKGIFIPDEISIPYNRIQDIYVDRDTLDLLLGLYDVHVSSATVQSGKDAHIDGVKYGSATKLKEMILEKVKKASVSKDIGL</sequence>
<gene>
    <name evidence="3" type="ORF">Sv326_0303</name>
</gene>
<dbReference type="PANTHER" id="PTHR34473">
    <property type="entry name" value="UPF0699 TRANSMEMBRANE PROTEIN YDBS"/>
    <property type="match status" value="1"/>
</dbReference>
<accession>A0A7D6BLM6</accession>
<evidence type="ECO:0000313" key="4">
    <source>
        <dbReference type="Proteomes" id="UP000510821"/>
    </source>
</evidence>
<evidence type="ECO:0000313" key="3">
    <source>
        <dbReference type="EMBL" id="QLJ52478.1"/>
    </source>
</evidence>
<keyword evidence="1" id="KW-0812">Transmembrane</keyword>
<dbReference type="AlphaFoldDB" id="A0A7D6BLM6"/>
<dbReference type="EMBL" id="CP058998">
    <property type="protein sequence ID" value="QLJ52478.1"/>
    <property type="molecule type" value="Genomic_DNA"/>
</dbReference>
<evidence type="ECO:0000256" key="1">
    <source>
        <dbReference type="SAM" id="Phobius"/>
    </source>
</evidence>
<protein>
    <recommendedName>
        <fullName evidence="2">YdbS-like PH domain-containing protein</fullName>
    </recommendedName>
</protein>
<keyword evidence="1" id="KW-1133">Transmembrane helix</keyword>
<dbReference type="PANTHER" id="PTHR34473:SF3">
    <property type="entry name" value="TRANSMEMBRANE PROTEIN-RELATED"/>
    <property type="match status" value="1"/>
</dbReference>
<dbReference type="Pfam" id="PF03703">
    <property type="entry name" value="bPH_2"/>
    <property type="match status" value="1"/>
</dbReference>
<feature type="transmembrane region" description="Helical" evidence="1">
    <location>
        <begin position="29"/>
        <end position="49"/>
    </location>
</feature>
<dbReference type="Proteomes" id="UP000510821">
    <property type="component" value="Chromosome"/>
</dbReference>
<dbReference type="KEGG" id="flt:Sv326_0303"/>
<name>A0A7D6BLM6_FERL1</name>
<feature type="transmembrane region" description="Helical" evidence="1">
    <location>
        <begin position="69"/>
        <end position="89"/>
    </location>
</feature>
<proteinExistence type="predicted"/>
<dbReference type="InterPro" id="IPR005182">
    <property type="entry name" value="YdbS-like_PH"/>
</dbReference>
<organism evidence="3 4">
    <name type="scientific">Fermentimicrarchaeum limneticum</name>
    <dbReference type="NCBI Taxonomy" id="2795018"/>
    <lineage>
        <taxon>Archaea</taxon>
        <taxon>Candidatus Micrarchaeota</taxon>
        <taxon>Candidatus Fermentimicrarchaeales</taxon>
        <taxon>Candidatus Fermentimicrarchaeaceae</taxon>
        <taxon>Candidatus Fermentimicrarchaeum</taxon>
    </lineage>
</organism>
<reference evidence="4" key="1">
    <citation type="submission" date="2020-07" db="EMBL/GenBank/DDBJ databases">
        <title>Metabolic diversity and evolutionary history of the archaeal phylum ###Micrarchaeota### uncovered from a freshwater lake metagenome.</title>
        <authorList>
            <person name="Kadnikov V.V."/>
            <person name="Savvichev A.S."/>
            <person name="Mardanov A.V."/>
            <person name="Beletsky A.V."/>
            <person name="Chupakov A.V."/>
            <person name="Kokryatskaya N.M."/>
            <person name="Pimenov N.V."/>
            <person name="Ravin N.V."/>
        </authorList>
    </citation>
    <scope>NUCLEOTIDE SEQUENCE [LARGE SCALE GENOMIC DNA]</scope>
</reference>
<evidence type="ECO:0000259" key="2">
    <source>
        <dbReference type="Pfam" id="PF03703"/>
    </source>
</evidence>